<feature type="domain" description="Chitin-binding type-4" evidence="3">
    <location>
        <begin position="29"/>
        <end position="195"/>
    </location>
</feature>
<comment type="caution">
    <text evidence="4">The sequence shown here is derived from an EMBL/GenBank/DDBJ whole genome shotgun (WGS) entry which is preliminary data.</text>
</comment>
<keyword evidence="1" id="KW-0732">Signal</keyword>
<dbReference type="PANTHER" id="PTHR34823:SF1">
    <property type="entry name" value="CHITIN-BINDING TYPE-4 DOMAIN-CONTAINING PROTEIN"/>
    <property type="match status" value="1"/>
</dbReference>
<dbReference type="Pfam" id="PF03067">
    <property type="entry name" value="LPMO_10"/>
    <property type="match status" value="1"/>
</dbReference>
<dbReference type="PANTHER" id="PTHR34823">
    <property type="entry name" value="GLCNAC-BINDING PROTEIN A"/>
    <property type="match status" value="1"/>
</dbReference>
<proteinExistence type="predicted"/>
<dbReference type="AlphaFoldDB" id="A0A4Y3R1B2"/>
<dbReference type="EMBL" id="BJMM01000020">
    <property type="protein sequence ID" value="GEB51364.1"/>
    <property type="molecule type" value="Genomic_DNA"/>
</dbReference>
<feature type="region of interest" description="Disordered" evidence="2">
    <location>
        <begin position="56"/>
        <end position="92"/>
    </location>
</feature>
<organism evidence="4 5">
    <name type="scientific">Streptomyces cacaoi</name>
    <dbReference type="NCBI Taxonomy" id="1898"/>
    <lineage>
        <taxon>Bacteria</taxon>
        <taxon>Bacillati</taxon>
        <taxon>Actinomycetota</taxon>
        <taxon>Actinomycetes</taxon>
        <taxon>Kitasatosporales</taxon>
        <taxon>Streptomycetaceae</taxon>
        <taxon>Streptomyces</taxon>
    </lineage>
</organism>
<dbReference type="Gene3D" id="2.70.50.50">
    <property type="entry name" value="chitin-binding protein cbp21"/>
    <property type="match status" value="1"/>
</dbReference>
<evidence type="ECO:0000256" key="2">
    <source>
        <dbReference type="SAM" id="MobiDB-lite"/>
    </source>
</evidence>
<dbReference type="CDD" id="cd21177">
    <property type="entry name" value="LPMO_AA10"/>
    <property type="match status" value="1"/>
</dbReference>
<dbReference type="OrthoDB" id="2702399at2"/>
<dbReference type="InterPro" id="IPR051024">
    <property type="entry name" value="GlcNAc_Chitin_IntDeg"/>
</dbReference>
<dbReference type="RefSeq" id="WP_030877812.1">
    <property type="nucleotide sequence ID" value="NZ_BJMM01000020.1"/>
</dbReference>
<gene>
    <name evidence="4" type="ORF">SCA03_39150</name>
</gene>
<protein>
    <submittedName>
        <fullName evidence="4">Chitin-binding protein</fullName>
    </submittedName>
</protein>
<name>A0A4Y3R1B2_STRCI</name>
<evidence type="ECO:0000313" key="4">
    <source>
        <dbReference type="EMBL" id="GEB51364.1"/>
    </source>
</evidence>
<dbReference type="Proteomes" id="UP000319210">
    <property type="component" value="Unassembled WGS sequence"/>
</dbReference>
<dbReference type="SUPFAM" id="SSF81296">
    <property type="entry name" value="E set domains"/>
    <property type="match status" value="1"/>
</dbReference>
<sequence>MRKKIAAAAVGLGLGGAAILFTGGTAQGHGYSQDPMSRQAYCAEGTVKDCGAIQHEPQSVEGPKGFPEAGPKDGAICSGGNEGFKQLDDPRDGKWPTTKLQAGQNFTFKWNLTARHATTDFSYYITKDGWDPSKPLTRADLESEPFLTVPMNGEQPPAEWTADGKLPEGKSGRHLIVGVWTIDDTANAFYSCADVEF</sequence>
<reference evidence="4 5" key="1">
    <citation type="submission" date="2019-06" db="EMBL/GenBank/DDBJ databases">
        <title>Whole genome shotgun sequence of Streptomyces cacaoi subsp. cacaoi NBRC 12748.</title>
        <authorList>
            <person name="Hosoyama A."/>
            <person name="Uohara A."/>
            <person name="Ohji S."/>
            <person name="Ichikawa N."/>
        </authorList>
    </citation>
    <scope>NUCLEOTIDE SEQUENCE [LARGE SCALE GENOMIC DNA]</scope>
    <source>
        <strain evidence="4 5">NBRC 12748</strain>
    </source>
</reference>
<evidence type="ECO:0000313" key="5">
    <source>
        <dbReference type="Proteomes" id="UP000319210"/>
    </source>
</evidence>
<evidence type="ECO:0000259" key="3">
    <source>
        <dbReference type="Pfam" id="PF03067"/>
    </source>
</evidence>
<evidence type="ECO:0000256" key="1">
    <source>
        <dbReference type="ARBA" id="ARBA00022729"/>
    </source>
</evidence>
<dbReference type="InterPro" id="IPR004302">
    <property type="entry name" value="Cellulose/chitin-bd_N"/>
</dbReference>
<accession>A0A4Y3R1B2</accession>
<dbReference type="InterPro" id="IPR014756">
    <property type="entry name" value="Ig_E-set"/>
</dbReference>
<keyword evidence="5" id="KW-1185">Reference proteome</keyword>